<gene>
    <name evidence="4" type="ORF">MGAL_10B006677</name>
</gene>
<evidence type="ECO:0000313" key="5">
    <source>
        <dbReference type="Proteomes" id="UP000596742"/>
    </source>
</evidence>
<evidence type="ECO:0000256" key="1">
    <source>
        <dbReference type="SAM" id="MobiDB-lite"/>
    </source>
</evidence>
<feature type="region of interest" description="Disordered" evidence="1">
    <location>
        <begin position="327"/>
        <end position="349"/>
    </location>
</feature>
<organism evidence="4 5">
    <name type="scientific">Mytilus galloprovincialis</name>
    <name type="common">Mediterranean mussel</name>
    <dbReference type="NCBI Taxonomy" id="29158"/>
    <lineage>
        <taxon>Eukaryota</taxon>
        <taxon>Metazoa</taxon>
        <taxon>Spiralia</taxon>
        <taxon>Lophotrochozoa</taxon>
        <taxon>Mollusca</taxon>
        <taxon>Bivalvia</taxon>
        <taxon>Autobranchia</taxon>
        <taxon>Pteriomorphia</taxon>
        <taxon>Mytilida</taxon>
        <taxon>Mytiloidea</taxon>
        <taxon>Mytilidae</taxon>
        <taxon>Mytilinae</taxon>
        <taxon>Mytilus</taxon>
    </lineage>
</organism>
<keyword evidence="5" id="KW-1185">Reference proteome</keyword>
<feature type="compositionally biased region" description="Polar residues" evidence="1">
    <location>
        <begin position="331"/>
        <end position="345"/>
    </location>
</feature>
<dbReference type="OrthoDB" id="6126952at2759"/>
<keyword evidence="3" id="KW-0732">Signal</keyword>
<sequence>MSVLSPISVLIVLFCVLDVFSQDQSSSQRPSSTAKAFTTIFSDSASYTTVEEQSSSTRSSQTTGSLIPTYNEHVSFTSTAGNMFIDDNNPRPISDNQKVIGLTVGASVSAVIIVILLICLLVVLRRRSIERNSAKKNQTTQNSEDGHDYTGHQNIALPMQDLSDYNELAMHRDSHQYGDLTSVGTKPNETTYDYIDHHKHNQETDICKIDQINSSKDPGDELVQDYSLLDPNEKTLNTVKVKSNTERDGDTYAVLDPDEFTTLCSEAVNSDRLDKPLCESDYKHTQESTCSHTKDEAYAVLDPNITGFDRTENGAKTESPETYTILDPSITGFNRSDLTHTNGDMTKNRVNKNGLVQPFKEDGTDYEFAKPIDDESSLPSYRDRTNSGGSYGTYQTGNTHRLQDIHQQNPEENVYNRTVDDVYDSAAHQRLTTSRDDTYDHFSGEKINDCGKT</sequence>
<comment type="caution">
    <text evidence="4">The sequence shown here is derived from an EMBL/GenBank/DDBJ whole genome shotgun (WGS) entry which is preliminary data.</text>
</comment>
<keyword evidence="2" id="KW-0812">Transmembrane</keyword>
<reference evidence="4" key="1">
    <citation type="submission" date="2018-11" db="EMBL/GenBank/DDBJ databases">
        <authorList>
            <person name="Alioto T."/>
            <person name="Alioto T."/>
        </authorList>
    </citation>
    <scope>NUCLEOTIDE SEQUENCE</scope>
</reference>
<proteinExistence type="predicted"/>
<dbReference type="AlphaFoldDB" id="A0A8B6CZV7"/>
<feature type="signal peptide" evidence="3">
    <location>
        <begin position="1"/>
        <end position="21"/>
    </location>
</feature>
<keyword evidence="2" id="KW-1133">Transmembrane helix</keyword>
<protein>
    <submittedName>
        <fullName evidence="4">Uncharacterized protein</fullName>
    </submittedName>
</protein>
<dbReference type="EMBL" id="UYJE01002558">
    <property type="protein sequence ID" value="VDI11863.1"/>
    <property type="molecule type" value="Genomic_DNA"/>
</dbReference>
<feature type="transmembrane region" description="Helical" evidence="2">
    <location>
        <begin position="99"/>
        <end position="124"/>
    </location>
</feature>
<name>A0A8B6CZV7_MYTGA</name>
<evidence type="ECO:0000256" key="2">
    <source>
        <dbReference type="SAM" id="Phobius"/>
    </source>
</evidence>
<feature type="chain" id="PRO_5033026714" evidence="3">
    <location>
        <begin position="22"/>
        <end position="453"/>
    </location>
</feature>
<keyword evidence="2" id="KW-0472">Membrane</keyword>
<evidence type="ECO:0000313" key="4">
    <source>
        <dbReference type="EMBL" id="VDI11863.1"/>
    </source>
</evidence>
<accession>A0A8B6CZV7</accession>
<evidence type="ECO:0000256" key="3">
    <source>
        <dbReference type="SAM" id="SignalP"/>
    </source>
</evidence>
<feature type="region of interest" description="Disordered" evidence="1">
    <location>
        <begin position="370"/>
        <end position="397"/>
    </location>
</feature>
<feature type="compositionally biased region" description="Polar residues" evidence="1">
    <location>
        <begin position="386"/>
        <end position="397"/>
    </location>
</feature>
<dbReference type="Proteomes" id="UP000596742">
    <property type="component" value="Unassembled WGS sequence"/>
</dbReference>